<feature type="compositionally biased region" description="Basic and acidic residues" evidence="1">
    <location>
        <begin position="1"/>
        <end position="12"/>
    </location>
</feature>
<dbReference type="AlphaFoldDB" id="D2B978"/>
<protein>
    <submittedName>
        <fullName evidence="2">Uncharacterized protein</fullName>
    </submittedName>
</protein>
<dbReference type="Proteomes" id="UP000002029">
    <property type="component" value="Chromosome"/>
</dbReference>
<evidence type="ECO:0000256" key="1">
    <source>
        <dbReference type="SAM" id="MobiDB-lite"/>
    </source>
</evidence>
<keyword evidence="3" id="KW-1185">Reference proteome</keyword>
<reference evidence="2 3" key="1">
    <citation type="journal article" date="2010" name="Stand. Genomic Sci.">
        <title>Complete genome sequence of Streptosporangium roseum type strain (NI 9100).</title>
        <authorList>
            <person name="Nolan M."/>
            <person name="Sikorski J."/>
            <person name="Jando M."/>
            <person name="Lucas S."/>
            <person name="Lapidus A."/>
            <person name="Glavina Del Rio T."/>
            <person name="Chen F."/>
            <person name="Tice H."/>
            <person name="Pitluck S."/>
            <person name="Cheng J.F."/>
            <person name="Chertkov O."/>
            <person name="Sims D."/>
            <person name="Meincke L."/>
            <person name="Brettin T."/>
            <person name="Han C."/>
            <person name="Detter J.C."/>
            <person name="Bruce D."/>
            <person name="Goodwin L."/>
            <person name="Land M."/>
            <person name="Hauser L."/>
            <person name="Chang Y.J."/>
            <person name="Jeffries C.D."/>
            <person name="Ivanova N."/>
            <person name="Mavromatis K."/>
            <person name="Mikhailova N."/>
            <person name="Chen A."/>
            <person name="Palaniappan K."/>
            <person name="Chain P."/>
            <person name="Rohde M."/>
            <person name="Goker M."/>
            <person name="Bristow J."/>
            <person name="Eisen J.A."/>
            <person name="Markowitz V."/>
            <person name="Hugenholtz P."/>
            <person name="Kyrpides N.C."/>
            <person name="Klenk H.P."/>
        </authorList>
    </citation>
    <scope>NUCLEOTIDE SEQUENCE [LARGE SCALE GENOMIC DNA]</scope>
    <source>
        <strain evidence="3">ATCC 12428 / DSM 43021 / JCM 3005 / NI 9100</strain>
    </source>
</reference>
<sequence length="31" mass="3217">MSRRGTEAREAAPGRAGKHSIPVVRPGEGDA</sequence>
<feature type="region of interest" description="Disordered" evidence="1">
    <location>
        <begin position="1"/>
        <end position="31"/>
    </location>
</feature>
<accession>D2B978</accession>
<dbReference type="EMBL" id="CP001814">
    <property type="protein sequence ID" value="ACZ91623.1"/>
    <property type="molecule type" value="Genomic_DNA"/>
</dbReference>
<gene>
    <name evidence="2" type="ordered locus">Sros_8992</name>
</gene>
<evidence type="ECO:0000313" key="2">
    <source>
        <dbReference type="EMBL" id="ACZ91623.1"/>
    </source>
</evidence>
<dbReference type="KEGG" id="sro:Sros_8992"/>
<dbReference type="HOGENOM" id="CLU_3398823_0_0_11"/>
<name>D2B978_STRRD</name>
<proteinExistence type="predicted"/>
<evidence type="ECO:0000313" key="3">
    <source>
        <dbReference type="Proteomes" id="UP000002029"/>
    </source>
</evidence>
<organism evidence="2 3">
    <name type="scientific">Streptosporangium roseum (strain ATCC 12428 / DSM 43021 / JCM 3005 / KCTC 9067 / NCIMB 10171 / NRRL 2505 / NI 9100)</name>
    <dbReference type="NCBI Taxonomy" id="479432"/>
    <lineage>
        <taxon>Bacteria</taxon>
        <taxon>Bacillati</taxon>
        <taxon>Actinomycetota</taxon>
        <taxon>Actinomycetes</taxon>
        <taxon>Streptosporangiales</taxon>
        <taxon>Streptosporangiaceae</taxon>
        <taxon>Streptosporangium</taxon>
    </lineage>
</organism>